<evidence type="ECO:0000313" key="3">
    <source>
        <dbReference type="Proteomes" id="UP001500418"/>
    </source>
</evidence>
<accession>A0ABN1R7N2</accession>
<comment type="caution">
    <text evidence="2">The sequence shown here is derived from an EMBL/GenBank/DDBJ whole genome shotgun (WGS) entry which is preliminary data.</text>
</comment>
<feature type="compositionally biased region" description="Gly residues" evidence="1">
    <location>
        <begin position="23"/>
        <end position="35"/>
    </location>
</feature>
<organism evidence="2 3">
    <name type="scientific">Streptomyces rhizosphaericus</name>
    <dbReference type="NCBI Taxonomy" id="114699"/>
    <lineage>
        <taxon>Bacteria</taxon>
        <taxon>Bacillati</taxon>
        <taxon>Actinomycetota</taxon>
        <taxon>Actinomycetes</taxon>
        <taxon>Kitasatosporales</taxon>
        <taxon>Streptomycetaceae</taxon>
        <taxon>Streptomyces</taxon>
        <taxon>Streptomyces violaceusniger group</taxon>
    </lineage>
</organism>
<protein>
    <submittedName>
        <fullName evidence="2">Uncharacterized protein</fullName>
    </submittedName>
</protein>
<dbReference type="EMBL" id="BAAAID010000078">
    <property type="protein sequence ID" value="GAA0953114.1"/>
    <property type="molecule type" value="Genomic_DNA"/>
</dbReference>
<dbReference type="Proteomes" id="UP001500418">
    <property type="component" value="Unassembled WGS sequence"/>
</dbReference>
<name>A0ABN1R7N2_9ACTN</name>
<feature type="region of interest" description="Disordered" evidence="1">
    <location>
        <begin position="1"/>
        <end position="36"/>
    </location>
</feature>
<proteinExistence type="predicted"/>
<evidence type="ECO:0000313" key="2">
    <source>
        <dbReference type="EMBL" id="GAA0953114.1"/>
    </source>
</evidence>
<gene>
    <name evidence="2" type="ORF">GCM10009575_079100</name>
</gene>
<reference evidence="2 3" key="1">
    <citation type="journal article" date="2019" name="Int. J. Syst. Evol. Microbiol.">
        <title>The Global Catalogue of Microorganisms (GCM) 10K type strain sequencing project: providing services to taxonomists for standard genome sequencing and annotation.</title>
        <authorList>
            <consortium name="The Broad Institute Genomics Platform"/>
            <consortium name="The Broad Institute Genome Sequencing Center for Infectious Disease"/>
            <person name="Wu L."/>
            <person name="Ma J."/>
        </authorList>
    </citation>
    <scope>NUCLEOTIDE SEQUENCE [LARGE SCALE GENOMIC DNA]</scope>
    <source>
        <strain evidence="2 3">JCM 11444</strain>
    </source>
</reference>
<keyword evidence="3" id="KW-1185">Reference proteome</keyword>
<sequence length="71" mass="7331">MLSLVLSAGQGVGASSGFRDPGGEGPSGLRAGGPQCGLSGYPFRKTLGLKQLSRQAVHPERTTVIWGDILH</sequence>
<evidence type="ECO:0000256" key="1">
    <source>
        <dbReference type="SAM" id="MobiDB-lite"/>
    </source>
</evidence>